<accession>A0ABD2GSU0</accession>
<name>A0ABD2GSU0_PAGBO</name>
<comment type="caution">
    <text evidence="2">The sequence shown here is derived from an EMBL/GenBank/DDBJ whole genome shotgun (WGS) entry which is preliminary data.</text>
</comment>
<reference evidence="2 3" key="1">
    <citation type="journal article" date="2022" name="G3 (Bethesda)">
        <title>Evaluating Illumina-, Nanopore-, and PacBio-based genome assembly strategies with the bald notothen, Trematomus borchgrevinki.</title>
        <authorList>
            <person name="Rayamajhi N."/>
            <person name="Cheng C.C."/>
            <person name="Catchen J.M."/>
        </authorList>
    </citation>
    <scope>NUCLEOTIDE SEQUENCE [LARGE SCALE GENOMIC DNA]</scope>
    <source>
        <strain evidence="2">AGRC-2024</strain>
    </source>
</reference>
<evidence type="ECO:0000256" key="1">
    <source>
        <dbReference type="SAM" id="MobiDB-lite"/>
    </source>
</evidence>
<reference evidence="2 3" key="2">
    <citation type="journal article" date="2024" name="G3 (Bethesda)">
        <title>The genome of the cryopelagic Antarctic bald notothen, Trematomus borchgrevinki.</title>
        <authorList>
            <person name="Rayamajhi N."/>
            <person name="Rivera-Colon A.G."/>
            <person name="Minhas B.F."/>
            <person name="Cheng C.C."/>
            <person name="Catchen J.M."/>
        </authorList>
    </citation>
    <scope>NUCLEOTIDE SEQUENCE [LARGE SCALE GENOMIC DNA]</scope>
    <source>
        <strain evidence="2">AGRC-2024</strain>
    </source>
</reference>
<keyword evidence="3" id="KW-1185">Reference proteome</keyword>
<proteinExistence type="predicted"/>
<organism evidence="2 3">
    <name type="scientific">Pagothenia borchgrevinki</name>
    <name type="common">Bald rockcod</name>
    <name type="synonym">Trematomus borchgrevinki</name>
    <dbReference type="NCBI Taxonomy" id="8213"/>
    <lineage>
        <taxon>Eukaryota</taxon>
        <taxon>Metazoa</taxon>
        <taxon>Chordata</taxon>
        <taxon>Craniata</taxon>
        <taxon>Vertebrata</taxon>
        <taxon>Euteleostomi</taxon>
        <taxon>Actinopterygii</taxon>
        <taxon>Neopterygii</taxon>
        <taxon>Teleostei</taxon>
        <taxon>Neoteleostei</taxon>
        <taxon>Acanthomorphata</taxon>
        <taxon>Eupercaria</taxon>
        <taxon>Perciformes</taxon>
        <taxon>Notothenioidei</taxon>
        <taxon>Nototheniidae</taxon>
        <taxon>Pagothenia</taxon>
    </lineage>
</organism>
<dbReference type="AlphaFoldDB" id="A0ABD2GSU0"/>
<dbReference type="EMBL" id="JBIYXZ010002075">
    <property type="protein sequence ID" value="KAL3056848.1"/>
    <property type="molecule type" value="Genomic_DNA"/>
</dbReference>
<evidence type="ECO:0000313" key="2">
    <source>
        <dbReference type="EMBL" id="KAL3056848.1"/>
    </source>
</evidence>
<dbReference type="Proteomes" id="UP001619887">
    <property type="component" value="Unassembled WGS sequence"/>
</dbReference>
<protein>
    <submittedName>
        <fullName evidence="2">Uncharacterized protein</fullName>
    </submittedName>
</protein>
<evidence type="ECO:0000313" key="3">
    <source>
        <dbReference type="Proteomes" id="UP001619887"/>
    </source>
</evidence>
<gene>
    <name evidence="2" type="ORF">OYC64_007344</name>
</gene>
<feature type="region of interest" description="Disordered" evidence="1">
    <location>
        <begin position="32"/>
        <end position="108"/>
    </location>
</feature>
<sequence>MNLRYSQLLLELICMFKVFLRLVSTLSLLSVRQRDVRDSERRERLRETPGRQRRQGDVRETSETQRDVRDSERRERLRETPGRRQRDVRDSERLRETSERRQRDVRET</sequence>